<sequence length="502" mass="55527">MNELDALTRLATLGTARSPEPGPTSGVEAQTLRALEGLPVEKRLLFAAGVRAVARAAGRKLPRLETRDSVAPPDTLEVCSPRVRSVLSELLVSNDGEVLREAFALMALARRRLPPELLPRVLGLKDSALRAAAEPVLGERGQWLSRLNPEWRLASASPSADLAEAERVWTEGNPEERRAALTQARSVDPARARAWLQGTWAQEKAEHRARFLACLDAGLSPEDEALLELGRKDRAASVREVARYLLARLPGSAFAQRMAERARTVLVWEKPDTLRVQLPARWDTEAERDGLDKPPPGVGQSEHWLIRLLEAIPLRDWENWFEATPAQIVTAAARTDHGVALSEGWALALRLGASSSWGSTLLGFWTRCESKVLDAERAQSLAVSVLEQLPPDERAARTLRILQRAETLPSLDRALALTPAPWPAKLGYTWLQLLRELYDPTTRAVALLGVFRQAAIALPPECLPTAAEPFALPAPLNRWNPELQRFQQTVSLRRILHEELKP</sequence>
<reference evidence="1 2" key="1">
    <citation type="submission" date="2019-08" db="EMBL/GenBank/DDBJ databases">
        <title>Archangium and Cystobacter genomes.</title>
        <authorList>
            <person name="Chen I.-C.K."/>
            <person name="Wielgoss S."/>
        </authorList>
    </citation>
    <scope>NUCLEOTIDE SEQUENCE [LARGE SCALE GENOMIC DNA]</scope>
    <source>
        <strain evidence="1 2">Cbm 6</strain>
    </source>
</reference>
<dbReference type="InterPro" id="IPR043746">
    <property type="entry name" value="DUF5691"/>
</dbReference>
<proteinExistence type="predicted"/>
<organism evidence="1 2">
    <name type="scientific">Archangium minus</name>
    <dbReference type="NCBI Taxonomy" id="83450"/>
    <lineage>
        <taxon>Bacteria</taxon>
        <taxon>Pseudomonadati</taxon>
        <taxon>Myxococcota</taxon>
        <taxon>Myxococcia</taxon>
        <taxon>Myxococcales</taxon>
        <taxon>Cystobacterineae</taxon>
        <taxon>Archangiaceae</taxon>
        <taxon>Archangium</taxon>
    </lineage>
</organism>
<name>A0ABY9WSY5_9BACT</name>
<protein>
    <recommendedName>
        <fullName evidence="3">Molybdate metabolism regulator</fullName>
    </recommendedName>
</protein>
<evidence type="ECO:0000313" key="1">
    <source>
        <dbReference type="EMBL" id="WNG46899.1"/>
    </source>
</evidence>
<dbReference type="Pfam" id="PF18944">
    <property type="entry name" value="DUF5691"/>
    <property type="match status" value="1"/>
</dbReference>
<gene>
    <name evidence="1" type="ORF">F0U60_24310</name>
</gene>
<accession>A0ABY9WSY5</accession>
<dbReference type="RefSeq" id="WP_395823753.1">
    <property type="nucleotide sequence ID" value="NZ_CP043494.1"/>
</dbReference>
<evidence type="ECO:0000313" key="2">
    <source>
        <dbReference type="Proteomes" id="UP001611383"/>
    </source>
</evidence>
<keyword evidence="2" id="KW-1185">Reference proteome</keyword>
<dbReference type="Proteomes" id="UP001611383">
    <property type="component" value="Chromosome"/>
</dbReference>
<evidence type="ECO:0008006" key="3">
    <source>
        <dbReference type="Google" id="ProtNLM"/>
    </source>
</evidence>
<dbReference type="EMBL" id="CP043494">
    <property type="protein sequence ID" value="WNG46899.1"/>
    <property type="molecule type" value="Genomic_DNA"/>
</dbReference>